<proteinExistence type="predicted"/>
<reference evidence="7 8" key="1">
    <citation type="journal article" date="2019" name="Emerg. Microbes Infect.">
        <title>Comprehensive subspecies identification of 175 nontuberculous mycobacteria species based on 7547 genomic profiles.</title>
        <authorList>
            <person name="Matsumoto Y."/>
            <person name="Kinjo T."/>
            <person name="Motooka D."/>
            <person name="Nabeya D."/>
            <person name="Jung N."/>
            <person name="Uechi K."/>
            <person name="Horii T."/>
            <person name="Iida T."/>
            <person name="Fujita J."/>
            <person name="Nakamura S."/>
        </authorList>
    </citation>
    <scope>NUCLEOTIDE SEQUENCE [LARGE SCALE GENOMIC DNA]</scope>
    <source>
        <strain evidence="7 8">JCM 6370</strain>
    </source>
</reference>
<dbReference type="EMBL" id="AP022599">
    <property type="protein sequence ID" value="BBY82651.1"/>
    <property type="molecule type" value="Genomic_DNA"/>
</dbReference>
<dbReference type="SUPFAM" id="SSF103473">
    <property type="entry name" value="MFS general substrate transporter"/>
    <property type="match status" value="1"/>
</dbReference>
<comment type="subcellular location">
    <subcellularLocation>
        <location evidence="1">Cell membrane</location>
        <topology evidence="1">Multi-pass membrane protein</topology>
    </subcellularLocation>
</comment>
<feature type="transmembrane region" description="Helical" evidence="5">
    <location>
        <begin position="91"/>
        <end position="113"/>
    </location>
</feature>
<evidence type="ECO:0000256" key="5">
    <source>
        <dbReference type="SAM" id="Phobius"/>
    </source>
</evidence>
<protein>
    <recommendedName>
        <fullName evidence="6">Major facilitator superfamily (MFS) profile domain-containing protein</fullName>
    </recommendedName>
</protein>
<evidence type="ECO:0000256" key="2">
    <source>
        <dbReference type="ARBA" id="ARBA00022692"/>
    </source>
</evidence>
<dbReference type="InterPro" id="IPR036259">
    <property type="entry name" value="MFS_trans_sf"/>
</dbReference>
<evidence type="ECO:0000256" key="1">
    <source>
        <dbReference type="ARBA" id="ARBA00004651"/>
    </source>
</evidence>
<dbReference type="AlphaFoldDB" id="A0A7I7UPA7"/>
<accession>A0A7I7UPA7</accession>
<dbReference type="InterPro" id="IPR011701">
    <property type="entry name" value="MFS"/>
</dbReference>
<feature type="transmembrane region" description="Helical" evidence="5">
    <location>
        <begin position="59"/>
        <end position="79"/>
    </location>
</feature>
<dbReference type="PANTHER" id="PTHR42718:SF35">
    <property type="entry name" value="BLL0718 PROTEIN"/>
    <property type="match status" value="1"/>
</dbReference>
<gene>
    <name evidence="7" type="ORF">MPUL_38090</name>
</gene>
<dbReference type="Proteomes" id="UP000467252">
    <property type="component" value="Chromosome"/>
</dbReference>
<evidence type="ECO:0000256" key="3">
    <source>
        <dbReference type="ARBA" id="ARBA00022989"/>
    </source>
</evidence>
<feature type="transmembrane region" description="Helical" evidence="5">
    <location>
        <begin position="119"/>
        <end position="136"/>
    </location>
</feature>
<evidence type="ECO:0000313" key="8">
    <source>
        <dbReference type="Proteomes" id="UP000467252"/>
    </source>
</evidence>
<dbReference type="GO" id="GO:0022857">
    <property type="term" value="F:transmembrane transporter activity"/>
    <property type="evidence" value="ECO:0007669"/>
    <property type="project" value="InterPro"/>
</dbReference>
<dbReference type="PANTHER" id="PTHR42718">
    <property type="entry name" value="MAJOR FACILITATOR SUPERFAMILY MULTIDRUG TRANSPORTER MFSC"/>
    <property type="match status" value="1"/>
</dbReference>
<feature type="transmembrane region" description="Helical" evidence="5">
    <location>
        <begin position="278"/>
        <end position="297"/>
    </location>
</feature>
<feature type="transmembrane region" description="Helical" evidence="5">
    <location>
        <begin position="148"/>
        <end position="170"/>
    </location>
</feature>
<feature type="transmembrane region" description="Helical" evidence="5">
    <location>
        <begin position="21"/>
        <end position="47"/>
    </location>
</feature>
<keyword evidence="3 5" id="KW-1133">Transmembrane helix</keyword>
<evidence type="ECO:0000256" key="4">
    <source>
        <dbReference type="ARBA" id="ARBA00023136"/>
    </source>
</evidence>
<feature type="transmembrane region" description="Helical" evidence="5">
    <location>
        <begin position="451"/>
        <end position="470"/>
    </location>
</feature>
<feature type="domain" description="Major facilitator superfamily (MFS) profile" evidence="6">
    <location>
        <begin position="25"/>
        <end position="475"/>
    </location>
</feature>
<dbReference type="Gene3D" id="1.20.1250.20">
    <property type="entry name" value="MFS general substrate transporter like domains"/>
    <property type="match status" value="1"/>
</dbReference>
<keyword evidence="4 5" id="KW-0472">Membrane</keyword>
<organism evidence="7 8">
    <name type="scientific">Mycolicibacterium pulveris</name>
    <name type="common">Mycobacterium pulveris</name>
    <dbReference type="NCBI Taxonomy" id="36813"/>
    <lineage>
        <taxon>Bacteria</taxon>
        <taxon>Bacillati</taxon>
        <taxon>Actinomycetota</taxon>
        <taxon>Actinomycetes</taxon>
        <taxon>Mycobacteriales</taxon>
        <taxon>Mycobacteriaceae</taxon>
        <taxon>Mycolicibacterium</taxon>
    </lineage>
</organism>
<feature type="transmembrane region" description="Helical" evidence="5">
    <location>
        <begin position="349"/>
        <end position="369"/>
    </location>
</feature>
<dbReference type="PROSITE" id="PS50850">
    <property type="entry name" value="MFS"/>
    <property type="match status" value="1"/>
</dbReference>
<feature type="transmembrane region" description="Helical" evidence="5">
    <location>
        <begin position="209"/>
        <end position="228"/>
    </location>
</feature>
<name>A0A7I7UPA7_MYCPV</name>
<sequence>MPGVRSRRSTLSDVDGARTRHPAIVVAVLAAAGISVSLMQTLVIPLIPELPALLHTNAANASWVITATLLTAAVATPVFGRLGDMYGPKPILLICAVLLTAGSLLVATTNALVPVIVGRALQGFGIPIIPLGISVLRATVPPHRVGTAMGLMSSSLGVGGALGLPLSAIIADRFDWHALFWFAAALGVASGLLFAVLVPRIPATSNDRFDPLGTIGLAAGLVTLLLGISKGGDWGWTSVTTLGMFVTSIVVFGFFALWQFRTAAPIVDLRTTLKRPVLSTNVASIAVGFALFAMSLIGPQVLELPPATGYGLGQSMLQAGLWLAPGGLAMMVSAPIASRVAAAHGPKSTLIIGSLVVSGSYLAGLALIGSAWQVSLFNVLVSVGVGFAFASMPALINAAVPISETAAANGINALARSLGTSISSAVVGAVLAGATVSVAGQDYPSLTALRIALVIAAGMAALAALLAVLIPAMVDGADDAVVQEREPVTSRSVP</sequence>
<dbReference type="CDD" id="cd17504">
    <property type="entry name" value="MFS_MMR_MDR_like"/>
    <property type="match status" value="1"/>
</dbReference>
<feature type="transmembrane region" description="Helical" evidence="5">
    <location>
        <begin position="176"/>
        <end position="197"/>
    </location>
</feature>
<feature type="transmembrane region" description="Helical" evidence="5">
    <location>
        <begin position="234"/>
        <end position="258"/>
    </location>
</feature>
<dbReference type="Pfam" id="PF07690">
    <property type="entry name" value="MFS_1"/>
    <property type="match status" value="1"/>
</dbReference>
<evidence type="ECO:0000313" key="7">
    <source>
        <dbReference type="EMBL" id="BBY82651.1"/>
    </source>
</evidence>
<evidence type="ECO:0000259" key="6">
    <source>
        <dbReference type="PROSITE" id="PS50850"/>
    </source>
</evidence>
<keyword evidence="8" id="KW-1185">Reference proteome</keyword>
<dbReference type="Gene3D" id="1.20.1720.10">
    <property type="entry name" value="Multidrug resistance protein D"/>
    <property type="match status" value="1"/>
</dbReference>
<keyword evidence="2 5" id="KW-0812">Transmembrane</keyword>
<feature type="transmembrane region" description="Helical" evidence="5">
    <location>
        <begin position="317"/>
        <end position="337"/>
    </location>
</feature>
<feature type="transmembrane region" description="Helical" evidence="5">
    <location>
        <begin position="375"/>
        <end position="396"/>
    </location>
</feature>
<dbReference type="InterPro" id="IPR020846">
    <property type="entry name" value="MFS_dom"/>
</dbReference>
<dbReference type="GO" id="GO:0005886">
    <property type="term" value="C:plasma membrane"/>
    <property type="evidence" value="ECO:0007669"/>
    <property type="project" value="UniProtKB-SubCell"/>
</dbReference>
<feature type="transmembrane region" description="Helical" evidence="5">
    <location>
        <begin position="417"/>
        <end position="439"/>
    </location>
</feature>